<dbReference type="InterPro" id="IPR026590">
    <property type="entry name" value="Ssirtuin_cat_dom"/>
</dbReference>
<dbReference type="GO" id="GO:0005739">
    <property type="term" value="C:mitochondrion"/>
    <property type="evidence" value="ECO:0007669"/>
    <property type="project" value="UniProtKB-SubCell"/>
</dbReference>
<dbReference type="GO" id="GO:0017136">
    <property type="term" value="F:histone deacetylase activity, NAD-dependent"/>
    <property type="evidence" value="ECO:0007669"/>
    <property type="project" value="TreeGrafter"/>
</dbReference>
<dbReference type="AlphaFoldDB" id="A0A067N4N1"/>
<gene>
    <name evidence="8" type="ORF">BOTBODRAFT_29100</name>
</gene>
<dbReference type="InterPro" id="IPR003000">
    <property type="entry name" value="Sirtuin"/>
</dbReference>
<name>A0A067N4N1_BOTB1</name>
<reference evidence="9" key="1">
    <citation type="journal article" date="2014" name="Proc. Natl. Acad. Sci. U.S.A.">
        <title>Extensive sampling of basidiomycete genomes demonstrates inadequacy of the white-rot/brown-rot paradigm for wood decay fungi.</title>
        <authorList>
            <person name="Riley R."/>
            <person name="Salamov A.A."/>
            <person name="Brown D.W."/>
            <person name="Nagy L.G."/>
            <person name="Floudas D."/>
            <person name="Held B.W."/>
            <person name="Levasseur A."/>
            <person name="Lombard V."/>
            <person name="Morin E."/>
            <person name="Otillar R."/>
            <person name="Lindquist E.A."/>
            <person name="Sun H."/>
            <person name="LaButti K.M."/>
            <person name="Schmutz J."/>
            <person name="Jabbour D."/>
            <person name="Luo H."/>
            <person name="Baker S.E."/>
            <person name="Pisabarro A.G."/>
            <person name="Walton J.D."/>
            <person name="Blanchette R.A."/>
            <person name="Henrissat B."/>
            <person name="Martin F."/>
            <person name="Cullen D."/>
            <person name="Hibbett D.S."/>
            <person name="Grigoriev I.V."/>
        </authorList>
    </citation>
    <scope>NUCLEOTIDE SEQUENCE [LARGE SCALE GENOMIC DNA]</scope>
    <source>
        <strain evidence="9">FD-172 SS1</strain>
    </source>
</reference>
<dbReference type="GO" id="GO:0070403">
    <property type="term" value="F:NAD+ binding"/>
    <property type="evidence" value="ECO:0007669"/>
    <property type="project" value="InterPro"/>
</dbReference>
<feature type="binding site" evidence="6">
    <location>
        <position position="187"/>
    </location>
    <ligand>
        <name>Zn(2+)</name>
        <dbReference type="ChEBI" id="CHEBI:29105"/>
    </ligand>
</feature>
<feature type="domain" description="Deacetylase sirtuin-type" evidence="7">
    <location>
        <begin position="1"/>
        <end position="279"/>
    </location>
</feature>
<accession>A0A067N4N1</accession>
<dbReference type="Gene3D" id="3.40.50.1220">
    <property type="entry name" value="TPP-binding domain"/>
    <property type="match status" value="1"/>
</dbReference>
<keyword evidence="4" id="KW-0520">NAD</keyword>
<dbReference type="InParanoid" id="A0A067N4N1"/>
<evidence type="ECO:0000256" key="4">
    <source>
        <dbReference type="ARBA" id="ARBA00023027"/>
    </source>
</evidence>
<dbReference type="SUPFAM" id="SSF52467">
    <property type="entry name" value="DHS-like NAD/FAD-binding domain"/>
    <property type="match status" value="1"/>
</dbReference>
<proteinExistence type="inferred from homology"/>
<dbReference type="GO" id="GO:0005634">
    <property type="term" value="C:nucleus"/>
    <property type="evidence" value="ECO:0007669"/>
    <property type="project" value="TreeGrafter"/>
</dbReference>
<keyword evidence="3" id="KW-0808">Transferase</keyword>
<dbReference type="InterPro" id="IPR050134">
    <property type="entry name" value="NAD-dep_sirtuin_deacylases"/>
</dbReference>
<evidence type="ECO:0000256" key="1">
    <source>
        <dbReference type="ARBA" id="ARBA00004173"/>
    </source>
</evidence>
<sequence>MAPSSDFETFRATLQSSKQIIVVSGAGLSAASGIPTFRGAGGFWRTFDVMTLAVPEAFEENPSRVWQFYHMRREKARQALPNAAHMALATLVAIPERLAAIAPEATITHITQNVDGLNIRALQMIGADPSEALIYQMHGNVFDVICTVCDHKTANHDSPICASLEGTDLAESERQIPIEELPRCTECGGLLRPGVVWFGETPHDMDEIQEVVDEADLALIVGTSSTVYPAAGYANDVEHNGGKVAVFNLDRSRDDEYADFLFLGPCEKTLPHAFFGAEL</sequence>
<dbReference type="Proteomes" id="UP000027195">
    <property type="component" value="Unassembled WGS sequence"/>
</dbReference>
<comment type="subcellular location">
    <subcellularLocation>
        <location evidence="1">Mitochondrion</location>
    </subcellularLocation>
</comment>
<dbReference type="PANTHER" id="PTHR11085">
    <property type="entry name" value="NAD-DEPENDENT PROTEIN DEACYLASE SIRTUIN-5, MITOCHONDRIAL-RELATED"/>
    <property type="match status" value="1"/>
</dbReference>
<keyword evidence="6" id="KW-0479">Metal-binding</keyword>
<evidence type="ECO:0000256" key="5">
    <source>
        <dbReference type="ARBA" id="ARBA00023128"/>
    </source>
</evidence>
<protein>
    <recommendedName>
        <fullName evidence="7">Deacetylase sirtuin-type domain-containing protein</fullName>
    </recommendedName>
</protein>
<evidence type="ECO:0000256" key="2">
    <source>
        <dbReference type="ARBA" id="ARBA00006924"/>
    </source>
</evidence>
<feature type="binding site" evidence="6">
    <location>
        <position position="146"/>
    </location>
    <ligand>
        <name>Zn(2+)</name>
        <dbReference type="ChEBI" id="CHEBI:29105"/>
    </ligand>
</feature>
<evidence type="ECO:0000313" key="9">
    <source>
        <dbReference type="Proteomes" id="UP000027195"/>
    </source>
</evidence>
<evidence type="ECO:0000256" key="3">
    <source>
        <dbReference type="ARBA" id="ARBA00022679"/>
    </source>
</evidence>
<evidence type="ECO:0000256" key="6">
    <source>
        <dbReference type="PROSITE-ProRule" id="PRU00236"/>
    </source>
</evidence>
<dbReference type="InterPro" id="IPR029035">
    <property type="entry name" value="DHS-like_NAD/FAD-binding_dom"/>
</dbReference>
<feature type="binding site" evidence="6">
    <location>
        <position position="149"/>
    </location>
    <ligand>
        <name>Zn(2+)</name>
        <dbReference type="ChEBI" id="CHEBI:29105"/>
    </ligand>
</feature>
<evidence type="ECO:0000259" key="7">
    <source>
        <dbReference type="PROSITE" id="PS50305"/>
    </source>
</evidence>
<comment type="similarity">
    <text evidence="2">Belongs to the sirtuin family. Class I subfamily.</text>
</comment>
<dbReference type="GO" id="GO:0046872">
    <property type="term" value="F:metal ion binding"/>
    <property type="evidence" value="ECO:0007669"/>
    <property type="project" value="UniProtKB-KW"/>
</dbReference>
<dbReference type="Pfam" id="PF02146">
    <property type="entry name" value="SIR2"/>
    <property type="match status" value="1"/>
</dbReference>
<keyword evidence="5" id="KW-0496">Mitochondrion</keyword>
<dbReference type="Gene3D" id="3.30.1600.10">
    <property type="entry name" value="SIR2/SIRT2 'Small Domain"/>
    <property type="match status" value="1"/>
</dbReference>
<dbReference type="InterPro" id="IPR026591">
    <property type="entry name" value="Sirtuin_cat_small_dom_sf"/>
</dbReference>
<feature type="active site" description="Proton acceptor" evidence="6">
    <location>
        <position position="138"/>
    </location>
</feature>
<dbReference type="OrthoDB" id="424302at2759"/>
<feature type="binding site" evidence="6">
    <location>
        <position position="184"/>
    </location>
    <ligand>
        <name>Zn(2+)</name>
        <dbReference type="ChEBI" id="CHEBI:29105"/>
    </ligand>
</feature>
<keyword evidence="9" id="KW-1185">Reference proteome</keyword>
<dbReference type="HOGENOM" id="CLU_023643_3_1_1"/>
<evidence type="ECO:0000313" key="8">
    <source>
        <dbReference type="EMBL" id="KDQ18726.1"/>
    </source>
</evidence>
<dbReference type="EMBL" id="KL198021">
    <property type="protein sequence ID" value="KDQ18726.1"/>
    <property type="molecule type" value="Genomic_DNA"/>
</dbReference>
<dbReference type="STRING" id="930990.A0A067N4N1"/>
<keyword evidence="6" id="KW-0862">Zinc</keyword>
<organism evidence="8 9">
    <name type="scientific">Botryobasidium botryosum (strain FD-172 SS1)</name>
    <dbReference type="NCBI Taxonomy" id="930990"/>
    <lineage>
        <taxon>Eukaryota</taxon>
        <taxon>Fungi</taxon>
        <taxon>Dikarya</taxon>
        <taxon>Basidiomycota</taxon>
        <taxon>Agaricomycotina</taxon>
        <taxon>Agaricomycetes</taxon>
        <taxon>Cantharellales</taxon>
        <taxon>Botryobasidiaceae</taxon>
        <taxon>Botryobasidium</taxon>
    </lineage>
</organism>
<dbReference type="PANTHER" id="PTHR11085:SF10">
    <property type="entry name" value="NAD-DEPENDENT PROTEIN DEACYLASE SIRTUIN-5, MITOCHONDRIAL-RELATED"/>
    <property type="match status" value="1"/>
</dbReference>
<dbReference type="PROSITE" id="PS50305">
    <property type="entry name" value="SIRTUIN"/>
    <property type="match status" value="1"/>
</dbReference>